<dbReference type="RefSeq" id="WP_241055081.1">
    <property type="nucleotide sequence ID" value="NZ_JAKZBV010000001.1"/>
</dbReference>
<proteinExistence type="predicted"/>
<sequence>MASADHSDAPNFCCPLPFVAPPGTGCPSIYGLDLGDGAQSVVLRAGGKLNKKATFKRLSVALALLAIFQSEGLIESVSDESEELHWIPSERDYEEPKYSARVEAVIRQLEQANGPYQVQACFTFSRALALTPDPESAIIEFFKLMELWVKHVAWSGMLDPHATKNVLVDKILFSKRVKEDLKQRRILDPETVDLIYKMKEIRNKFVGHGGMRPPLGALFGDPEDYRQLFDESQLRYDPELQYGSGLFESLLSDAMLTGSFLFSKMQGIEPLVCVRPGRWASSSKHARDVLTKAGAVWIAPDPNDFRPA</sequence>
<dbReference type="EMBL" id="JAKZBV010000001">
    <property type="protein sequence ID" value="MCH6471346.1"/>
    <property type="molecule type" value="Genomic_DNA"/>
</dbReference>
<comment type="caution">
    <text evidence="1">The sequence shown here is derived from an EMBL/GenBank/DDBJ whole genome shotgun (WGS) entry which is preliminary data.</text>
</comment>
<reference evidence="1 2" key="1">
    <citation type="submission" date="2022-03" db="EMBL/GenBank/DDBJ databases">
        <title>Sinomonas sp. isolated from a soil.</title>
        <authorList>
            <person name="Han J."/>
            <person name="Kim D.-U."/>
        </authorList>
    </citation>
    <scope>NUCLEOTIDE SEQUENCE [LARGE SCALE GENOMIC DNA]</scope>
    <source>
        <strain evidence="1 2">5-5</strain>
    </source>
</reference>
<evidence type="ECO:0000313" key="1">
    <source>
        <dbReference type="EMBL" id="MCH6471346.1"/>
    </source>
</evidence>
<protein>
    <submittedName>
        <fullName evidence="1">Uncharacterized protein</fullName>
    </submittedName>
</protein>
<name>A0ABS9U3S8_9MICC</name>
<keyword evidence="2" id="KW-1185">Reference proteome</keyword>
<accession>A0ABS9U3S8</accession>
<organism evidence="1 2">
    <name type="scientific">Sinomonas terrae</name>
    <dbReference type="NCBI Taxonomy" id="2908838"/>
    <lineage>
        <taxon>Bacteria</taxon>
        <taxon>Bacillati</taxon>
        <taxon>Actinomycetota</taxon>
        <taxon>Actinomycetes</taxon>
        <taxon>Micrococcales</taxon>
        <taxon>Micrococcaceae</taxon>
        <taxon>Sinomonas</taxon>
    </lineage>
</organism>
<dbReference type="Proteomes" id="UP001202922">
    <property type="component" value="Unassembled WGS sequence"/>
</dbReference>
<gene>
    <name evidence="1" type="ORF">L0M17_15405</name>
</gene>
<evidence type="ECO:0000313" key="2">
    <source>
        <dbReference type="Proteomes" id="UP001202922"/>
    </source>
</evidence>